<name>S8FC26_FOMSC</name>
<keyword evidence="10" id="KW-0805">Transcription regulation</keyword>
<feature type="domain" description="PAS" evidence="17">
    <location>
        <begin position="370"/>
        <end position="427"/>
    </location>
</feature>
<evidence type="ECO:0000256" key="16">
    <source>
        <dbReference type="SAM" id="MobiDB-lite"/>
    </source>
</evidence>
<evidence type="ECO:0000259" key="17">
    <source>
        <dbReference type="PROSITE" id="PS50112"/>
    </source>
</evidence>
<evidence type="ECO:0000256" key="8">
    <source>
        <dbReference type="ARBA" id="ARBA00022833"/>
    </source>
</evidence>
<keyword evidence="14" id="KW-0675">Receptor</keyword>
<feature type="region of interest" description="Disordered" evidence="16">
    <location>
        <begin position="1"/>
        <end position="31"/>
    </location>
</feature>
<feature type="domain" description="PAS" evidence="17">
    <location>
        <begin position="149"/>
        <end position="183"/>
    </location>
</feature>
<feature type="region of interest" description="Disordered" evidence="16">
    <location>
        <begin position="712"/>
        <end position="766"/>
    </location>
</feature>
<keyword evidence="6" id="KW-0677">Repeat</keyword>
<keyword evidence="12" id="KW-0010">Activator</keyword>
<evidence type="ECO:0000313" key="19">
    <source>
        <dbReference type="Proteomes" id="UP000015241"/>
    </source>
</evidence>
<evidence type="ECO:0000256" key="7">
    <source>
        <dbReference type="ARBA" id="ARBA00022771"/>
    </source>
</evidence>
<evidence type="ECO:0000256" key="2">
    <source>
        <dbReference type="ARBA" id="ARBA00022606"/>
    </source>
</evidence>
<organism evidence="18 19">
    <name type="scientific">Fomitopsis schrenkii</name>
    <name type="common">Brown rot fungus</name>
    <dbReference type="NCBI Taxonomy" id="2126942"/>
    <lineage>
        <taxon>Eukaryota</taxon>
        <taxon>Fungi</taxon>
        <taxon>Dikarya</taxon>
        <taxon>Basidiomycota</taxon>
        <taxon>Agaricomycotina</taxon>
        <taxon>Agaricomycetes</taxon>
        <taxon>Polyporales</taxon>
        <taxon>Fomitopsis</taxon>
    </lineage>
</organism>
<dbReference type="GO" id="GO:0003677">
    <property type="term" value="F:DNA binding"/>
    <property type="evidence" value="ECO:0007669"/>
    <property type="project" value="UniProtKB-KW"/>
</dbReference>
<dbReference type="FunFam" id="3.30.450.20:FF:000064">
    <property type="entry name" value="Vivid PAS protein VVD"/>
    <property type="match status" value="1"/>
</dbReference>
<dbReference type="Pfam" id="PF13426">
    <property type="entry name" value="PAS_9"/>
    <property type="match status" value="2"/>
</dbReference>
<feature type="region of interest" description="Disordered" evidence="16">
    <location>
        <begin position="801"/>
        <end position="826"/>
    </location>
</feature>
<dbReference type="PROSITE" id="PS50112">
    <property type="entry name" value="PAS"/>
    <property type="match status" value="2"/>
</dbReference>
<dbReference type="GO" id="GO:0009881">
    <property type="term" value="F:photoreceptor activity"/>
    <property type="evidence" value="ECO:0007669"/>
    <property type="project" value="UniProtKB-KW"/>
</dbReference>
<dbReference type="NCBIfam" id="TIGR00229">
    <property type="entry name" value="sensory_box"/>
    <property type="match status" value="2"/>
</dbReference>
<dbReference type="HOGENOM" id="CLU_007918_0_0_1"/>
<dbReference type="Gene3D" id="3.30.450.20">
    <property type="entry name" value="PAS domain"/>
    <property type="match status" value="3"/>
</dbReference>
<dbReference type="InterPro" id="IPR035965">
    <property type="entry name" value="PAS-like_dom_sf"/>
</dbReference>
<dbReference type="InterPro" id="IPR013655">
    <property type="entry name" value="PAS_fold_3"/>
</dbReference>
<dbReference type="InterPro" id="IPR001610">
    <property type="entry name" value="PAC"/>
</dbReference>
<keyword evidence="2" id="KW-0716">Sensory transduction</keyword>
<evidence type="ECO:0000256" key="1">
    <source>
        <dbReference type="ARBA" id="ARBA00022543"/>
    </source>
</evidence>
<evidence type="ECO:0000256" key="14">
    <source>
        <dbReference type="ARBA" id="ARBA00023170"/>
    </source>
</evidence>
<keyword evidence="7" id="KW-0863">Zinc-finger</keyword>
<evidence type="ECO:0000256" key="12">
    <source>
        <dbReference type="ARBA" id="ARBA00023159"/>
    </source>
</evidence>
<dbReference type="InterPro" id="IPR000014">
    <property type="entry name" value="PAS"/>
</dbReference>
<accession>S8FC26</accession>
<gene>
    <name evidence="18" type="ORF">FOMPIDRAFT_1147861</name>
</gene>
<dbReference type="OrthoDB" id="447251at2759"/>
<proteinExistence type="predicted"/>
<keyword evidence="13" id="KW-0804">Transcription</keyword>
<dbReference type="EMBL" id="KE504159">
    <property type="protein sequence ID" value="EPS99160.1"/>
    <property type="molecule type" value="Genomic_DNA"/>
</dbReference>
<keyword evidence="11" id="KW-0238">DNA-binding</keyword>
<evidence type="ECO:0000313" key="18">
    <source>
        <dbReference type="EMBL" id="EPS99160.1"/>
    </source>
</evidence>
<feature type="compositionally biased region" description="Low complexity" evidence="16">
    <location>
        <begin position="734"/>
        <end position="752"/>
    </location>
</feature>
<evidence type="ECO:0000256" key="10">
    <source>
        <dbReference type="ARBA" id="ARBA00023015"/>
    </source>
</evidence>
<keyword evidence="19" id="KW-1185">Reference proteome</keyword>
<dbReference type="InParanoid" id="S8FC26"/>
<keyword evidence="15" id="KW-0175">Coiled coil</keyword>
<keyword evidence="9" id="KW-0157">Chromophore</keyword>
<evidence type="ECO:0000256" key="3">
    <source>
        <dbReference type="ARBA" id="ARBA00022630"/>
    </source>
</evidence>
<evidence type="ECO:0000256" key="13">
    <source>
        <dbReference type="ARBA" id="ARBA00023163"/>
    </source>
</evidence>
<dbReference type="SMART" id="SM00086">
    <property type="entry name" value="PAC"/>
    <property type="match status" value="2"/>
</dbReference>
<dbReference type="SMART" id="SM00091">
    <property type="entry name" value="PAS"/>
    <property type="match status" value="3"/>
</dbReference>
<evidence type="ECO:0000256" key="15">
    <source>
        <dbReference type="SAM" id="Coils"/>
    </source>
</evidence>
<keyword evidence="5" id="KW-0479">Metal-binding</keyword>
<dbReference type="Pfam" id="PF08447">
    <property type="entry name" value="PAS_3"/>
    <property type="match status" value="1"/>
</dbReference>
<dbReference type="eggNOG" id="ENOG502QU3S">
    <property type="taxonomic scope" value="Eukaryota"/>
</dbReference>
<dbReference type="PANTHER" id="PTHR47429:SF7">
    <property type="entry name" value="GATA-FACTOR"/>
    <property type="match status" value="1"/>
</dbReference>
<evidence type="ECO:0000256" key="4">
    <source>
        <dbReference type="ARBA" id="ARBA00022643"/>
    </source>
</evidence>
<dbReference type="GO" id="GO:0008270">
    <property type="term" value="F:zinc ion binding"/>
    <property type="evidence" value="ECO:0007669"/>
    <property type="project" value="UniProtKB-KW"/>
</dbReference>
<dbReference type="GO" id="GO:0005634">
    <property type="term" value="C:nucleus"/>
    <property type="evidence" value="ECO:0007669"/>
    <property type="project" value="TreeGrafter"/>
</dbReference>
<keyword evidence="4" id="KW-0288">FMN</keyword>
<feature type="coiled-coil region" evidence="15">
    <location>
        <begin position="683"/>
        <end position="710"/>
    </location>
</feature>
<sequence length="826" mass="90553">MPFQRYLSNDDAYQPDYHQQSPVSAPDHHHDQSIFSHNVQFQVPPVIIGAPTLAPGGGAEVLPQGFLPPPPSSTPNSLSAAWWSNSPYDRYPTDFPYPDPSPLSIAVSTSLGLPVYSTSGFDFLSLLSRIASRPHPKIHLGPVDMSCSFVVVDARRYDQPIVYASPSFCKLTGYSEEEVLGRNCRFLQSPDGRVQRGEPRRHTAPEAVQVLKSACVANKECQTSMINYRKGGQAFINLITIVPVQEDDTDDVSYFVGFQVDLAEQPNAILQKLRDGSYMVDYSRRAPFSAPSAPVQRNWRTTSAAMAGASSELHNILSEPSFFDNFPFALPGSSGSGVVLSSATTGTVASPATDQPADPYDGNKPLSLLLLAASPDFVHVVSLKGVFLYVAPSVRDVLGYEPADLVGRSLAEFCHRADVVPLTRELKDSSVTPGTGVPAAIVAARAESRRKVDLLFRIRTKSGELVWLECRGRLHAEPGKARKAIILSGRVRSMPQLDWAPVARAGGLAPATTTTSREEGREEVKVEEQREFWGLVSAGGTWLFAGHAVQDVLGWGATEVIGRMVSDFIGGAAPAEMQRALGEALAQVCRRTGAGEQQHESRAVNCDMKRKDGSQLLVRVTFYSPPDSTPAWSDVPTTSARVQRPVVCQVRELGMTRGLVHARGESVFDELDARRESSWQYELQQLKYANERLQEEAQSLEALVDGAMQQYRKTHPQPRPQQPRPRRQEHEQPVRSPVVSMSMPVAQPSPSYTHPPPPRPHPQDIAMTPLSQLSEVASTYAESHMQGQWRPSYPYPTSMLPQHGMASSSSVHLPMKRAWNADDGPT</sequence>
<keyword evidence="1" id="KW-0600">Photoreceptor protein</keyword>
<reference evidence="18 19" key="1">
    <citation type="journal article" date="2012" name="Science">
        <title>The Paleozoic origin of enzymatic lignin decomposition reconstructed from 31 fungal genomes.</title>
        <authorList>
            <person name="Floudas D."/>
            <person name="Binder M."/>
            <person name="Riley R."/>
            <person name="Barry K."/>
            <person name="Blanchette R.A."/>
            <person name="Henrissat B."/>
            <person name="Martinez A.T."/>
            <person name="Otillar R."/>
            <person name="Spatafora J.W."/>
            <person name="Yadav J.S."/>
            <person name="Aerts A."/>
            <person name="Benoit I."/>
            <person name="Boyd A."/>
            <person name="Carlson A."/>
            <person name="Copeland A."/>
            <person name="Coutinho P.M."/>
            <person name="de Vries R.P."/>
            <person name="Ferreira P."/>
            <person name="Findley K."/>
            <person name="Foster B."/>
            <person name="Gaskell J."/>
            <person name="Glotzer D."/>
            <person name="Gorecki P."/>
            <person name="Heitman J."/>
            <person name="Hesse C."/>
            <person name="Hori C."/>
            <person name="Igarashi K."/>
            <person name="Jurgens J.A."/>
            <person name="Kallen N."/>
            <person name="Kersten P."/>
            <person name="Kohler A."/>
            <person name="Kuees U."/>
            <person name="Kumar T.K.A."/>
            <person name="Kuo A."/>
            <person name="LaButti K."/>
            <person name="Larrondo L.F."/>
            <person name="Lindquist E."/>
            <person name="Ling A."/>
            <person name="Lombard V."/>
            <person name="Lucas S."/>
            <person name="Lundell T."/>
            <person name="Martin R."/>
            <person name="McLaughlin D.J."/>
            <person name="Morgenstern I."/>
            <person name="Morin E."/>
            <person name="Murat C."/>
            <person name="Nagy L.G."/>
            <person name="Nolan M."/>
            <person name="Ohm R.A."/>
            <person name="Patyshakuliyeva A."/>
            <person name="Rokas A."/>
            <person name="Ruiz-Duenas F.J."/>
            <person name="Sabat G."/>
            <person name="Salamov A."/>
            <person name="Samejima M."/>
            <person name="Schmutz J."/>
            <person name="Slot J.C."/>
            <person name="St John F."/>
            <person name="Stenlid J."/>
            <person name="Sun H."/>
            <person name="Sun S."/>
            <person name="Syed K."/>
            <person name="Tsang A."/>
            <person name="Wiebenga A."/>
            <person name="Young D."/>
            <person name="Pisabarro A."/>
            <person name="Eastwood D.C."/>
            <person name="Martin F."/>
            <person name="Cullen D."/>
            <person name="Grigoriev I.V."/>
            <person name="Hibbett D.S."/>
        </authorList>
    </citation>
    <scope>NUCLEOTIDE SEQUENCE</scope>
    <source>
        <strain evidence="19">FP-58527</strain>
    </source>
</reference>
<dbReference type="CDD" id="cd00130">
    <property type="entry name" value="PAS"/>
    <property type="match status" value="3"/>
</dbReference>
<dbReference type="STRING" id="743788.S8FC26"/>
<protein>
    <recommendedName>
        <fullName evidence="17">PAS domain-containing protein</fullName>
    </recommendedName>
</protein>
<dbReference type="SUPFAM" id="SSF55785">
    <property type="entry name" value="PYP-like sensor domain (PAS domain)"/>
    <property type="match status" value="3"/>
</dbReference>
<dbReference type="Proteomes" id="UP000015241">
    <property type="component" value="Unassembled WGS sequence"/>
</dbReference>
<evidence type="ECO:0000256" key="11">
    <source>
        <dbReference type="ARBA" id="ARBA00023125"/>
    </source>
</evidence>
<dbReference type="PANTHER" id="PTHR47429">
    <property type="entry name" value="PROTEIN TWIN LOV 1"/>
    <property type="match status" value="1"/>
</dbReference>
<dbReference type="AlphaFoldDB" id="S8FC26"/>
<keyword evidence="8" id="KW-0862">Zinc</keyword>
<keyword evidence="3" id="KW-0285">Flavoprotein</keyword>
<evidence type="ECO:0000256" key="6">
    <source>
        <dbReference type="ARBA" id="ARBA00022737"/>
    </source>
</evidence>
<evidence type="ECO:0000256" key="9">
    <source>
        <dbReference type="ARBA" id="ARBA00022991"/>
    </source>
</evidence>
<evidence type="ECO:0000256" key="5">
    <source>
        <dbReference type="ARBA" id="ARBA00022723"/>
    </source>
</evidence>